<organism evidence="2 3">
    <name type="scientific">Adineta steineri</name>
    <dbReference type="NCBI Taxonomy" id="433720"/>
    <lineage>
        <taxon>Eukaryota</taxon>
        <taxon>Metazoa</taxon>
        <taxon>Spiralia</taxon>
        <taxon>Gnathifera</taxon>
        <taxon>Rotifera</taxon>
        <taxon>Eurotatoria</taxon>
        <taxon>Bdelloidea</taxon>
        <taxon>Adinetida</taxon>
        <taxon>Adinetidae</taxon>
        <taxon>Adineta</taxon>
    </lineage>
</organism>
<reference evidence="2" key="1">
    <citation type="submission" date="2021-02" db="EMBL/GenBank/DDBJ databases">
        <authorList>
            <person name="Nowell W R."/>
        </authorList>
    </citation>
    <scope>NUCLEOTIDE SEQUENCE</scope>
</reference>
<evidence type="ECO:0000313" key="2">
    <source>
        <dbReference type="EMBL" id="CAF4412093.1"/>
    </source>
</evidence>
<feature type="non-terminal residue" evidence="2">
    <location>
        <position position="100"/>
    </location>
</feature>
<feature type="chain" id="PRO_5032958522" evidence="1">
    <location>
        <begin position="19"/>
        <end position="100"/>
    </location>
</feature>
<dbReference type="EMBL" id="CAJOAZ010027766">
    <property type="protein sequence ID" value="CAF4412093.1"/>
    <property type="molecule type" value="Genomic_DNA"/>
</dbReference>
<feature type="signal peptide" evidence="1">
    <location>
        <begin position="1"/>
        <end position="18"/>
    </location>
</feature>
<dbReference type="Proteomes" id="UP000663844">
    <property type="component" value="Unassembled WGS sequence"/>
</dbReference>
<comment type="caution">
    <text evidence="2">The sequence shown here is derived from an EMBL/GenBank/DDBJ whole genome shotgun (WGS) entry which is preliminary data.</text>
</comment>
<gene>
    <name evidence="2" type="ORF">OXD698_LOCUS52100</name>
</gene>
<protein>
    <submittedName>
        <fullName evidence="2">Uncharacterized protein</fullName>
    </submittedName>
</protein>
<accession>A0A820PT59</accession>
<evidence type="ECO:0000256" key="1">
    <source>
        <dbReference type="SAM" id="SignalP"/>
    </source>
</evidence>
<evidence type="ECO:0000313" key="3">
    <source>
        <dbReference type="Proteomes" id="UP000663844"/>
    </source>
</evidence>
<sequence>MKYIFILFLLFSIDQCSSTTNTNEFIILIISEPHIYILSQAHNASTFIPAHIPLLYTHSYASSIPNWYAIYPIFSSIIDQYSQLKWLFICEPQTRFTTKN</sequence>
<dbReference type="AlphaFoldDB" id="A0A820PT59"/>
<proteinExistence type="predicted"/>
<keyword evidence="1" id="KW-0732">Signal</keyword>
<name>A0A820PT59_9BILA</name>